<gene>
    <name evidence="1" type="ORF">SETIT_3G100100v2</name>
</gene>
<name>A0A368QDM2_SETIT</name>
<protein>
    <submittedName>
        <fullName evidence="1">Uncharacterized protein</fullName>
    </submittedName>
</protein>
<proteinExistence type="predicted"/>
<organism evidence="1">
    <name type="scientific">Setaria italica</name>
    <name type="common">Foxtail millet</name>
    <name type="synonym">Panicum italicum</name>
    <dbReference type="NCBI Taxonomy" id="4555"/>
    <lineage>
        <taxon>Eukaryota</taxon>
        <taxon>Viridiplantae</taxon>
        <taxon>Streptophyta</taxon>
        <taxon>Embryophyta</taxon>
        <taxon>Tracheophyta</taxon>
        <taxon>Spermatophyta</taxon>
        <taxon>Magnoliopsida</taxon>
        <taxon>Liliopsida</taxon>
        <taxon>Poales</taxon>
        <taxon>Poaceae</taxon>
        <taxon>PACMAD clade</taxon>
        <taxon>Panicoideae</taxon>
        <taxon>Panicodae</taxon>
        <taxon>Paniceae</taxon>
        <taxon>Cenchrinae</taxon>
        <taxon>Setaria</taxon>
    </lineage>
</organism>
<dbReference type="AlphaFoldDB" id="A0A368QDM2"/>
<accession>A0A368QDM2</accession>
<reference evidence="1" key="1">
    <citation type="journal article" date="2012" name="Nat. Biotechnol.">
        <title>Reference genome sequence of the model plant Setaria.</title>
        <authorList>
            <person name="Bennetzen J.L."/>
            <person name="Schmutz J."/>
            <person name="Wang H."/>
            <person name="Percifield R."/>
            <person name="Hawkins J."/>
            <person name="Pontaroli A.C."/>
            <person name="Estep M."/>
            <person name="Feng L."/>
            <person name="Vaughn J.N."/>
            <person name="Grimwood J."/>
            <person name="Jenkins J."/>
            <person name="Barry K."/>
            <person name="Lindquist E."/>
            <person name="Hellsten U."/>
            <person name="Deshpande S."/>
            <person name="Wang X."/>
            <person name="Wu X."/>
            <person name="Mitros T."/>
            <person name="Triplett J."/>
            <person name="Yang X."/>
            <person name="Ye C.Y."/>
            <person name="Mauro-Herrera M."/>
            <person name="Wang L."/>
            <person name="Li P."/>
            <person name="Sharma M."/>
            <person name="Sharma R."/>
            <person name="Ronald P.C."/>
            <person name="Panaud O."/>
            <person name="Kellogg E.A."/>
            <person name="Brutnell T.P."/>
            <person name="Doust A.N."/>
            <person name="Tuskan G.A."/>
            <person name="Rokhsar D."/>
            <person name="Devos K.M."/>
        </authorList>
    </citation>
    <scope>NUCLEOTIDE SEQUENCE [LARGE SCALE GENOMIC DNA]</scope>
    <source>
        <strain evidence="1">Yugu1</strain>
    </source>
</reference>
<evidence type="ECO:0000313" key="1">
    <source>
        <dbReference type="EMBL" id="RCV15982.1"/>
    </source>
</evidence>
<sequence length="115" mass="13644">MELIASQIMSSLECKFQCPFSVACWHKIGFHWNKAACIHDRLVLPRKTMQLPYFIEIFIVASWELWNLRNGKIFDGNRASIHLWTLKFKEQVVLQLHCVKDDFRPIVIQWLDSIL</sequence>
<reference evidence="1" key="2">
    <citation type="submission" date="2015-07" db="EMBL/GenBank/DDBJ databases">
        <authorList>
            <person name="Noorani M."/>
        </authorList>
    </citation>
    <scope>NUCLEOTIDE SEQUENCE</scope>
    <source>
        <strain evidence="1">Yugu1</strain>
    </source>
</reference>
<dbReference type="EMBL" id="CM003530">
    <property type="protein sequence ID" value="RCV15982.1"/>
    <property type="molecule type" value="Genomic_DNA"/>
</dbReference>
<dbReference type="OrthoDB" id="690579at2759"/>